<comment type="caution">
    <text evidence="12">The sequence shown here is derived from an EMBL/GenBank/DDBJ whole genome shotgun (WGS) entry which is preliminary data.</text>
</comment>
<evidence type="ECO:0000259" key="11">
    <source>
        <dbReference type="PROSITE" id="PS51210"/>
    </source>
</evidence>
<organism evidence="12 13">
    <name type="scientific">Vanrija albida</name>
    <dbReference type="NCBI Taxonomy" id="181172"/>
    <lineage>
        <taxon>Eukaryota</taxon>
        <taxon>Fungi</taxon>
        <taxon>Dikarya</taxon>
        <taxon>Basidiomycota</taxon>
        <taxon>Agaricomycotina</taxon>
        <taxon>Tremellomycetes</taxon>
        <taxon>Trichosporonales</taxon>
        <taxon>Trichosporonaceae</taxon>
        <taxon>Vanrija</taxon>
    </lineage>
</organism>
<keyword evidence="7" id="KW-0325">Glycoprotein</keyword>
<evidence type="ECO:0000256" key="2">
    <source>
        <dbReference type="ARBA" id="ARBA00013274"/>
    </source>
</evidence>
<keyword evidence="10" id="KW-1133">Transmembrane helix</keyword>
<feature type="chain" id="PRO_5044972806" description="Lysophospholipase" evidence="9">
    <location>
        <begin position="20"/>
        <end position="669"/>
    </location>
</feature>
<feature type="domain" description="PLA2c" evidence="11">
    <location>
        <begin position="62"/>
        <end position="590"/>
    </location>
</feature>
<keyword evidence="6 8" id="KW-0443">Lipid metabolism</keyword>
<dbReference type="PANTHER" id="PTHR10728">
    <property type="entry name" value="CYTOSOLIC PHOSPHOLIPASE A2"/>
    <property type="match status" value="1"/>
</dbReference>
<dbReference type="EMBL" id="JBBXJM010000001">
    <property type="protein sequence ID" value="KAL1412414.1"/>
    <property type="molecule type" value="Genomic_DNA"/>
</dbReference>
<evidence type="ECO:0000313" key="13">
    <source>
        <dbReference type="Proteomes" id="UP001565368"/>
    </source>
</evidence>
<evidence type="ECO:0000256" key="9">
    <source>
        <dbReference type="RuleBase" id="RU362103"/>
    </source>
</evidence>
<gene>
    <name evidence="12" type="ORF">Q8F55_000159</name>
</gene>
<accession>A0ABR3QCH0</accession>
<dbReference type="SUPFAM" id="SSF52151">
    <property type="entry name" value="FabD/lysophospholipase-like"/>
    <property type="match status" value="1"/>
</dbReference>
<dbReference type="Pfam" id="PF01735">
    <property type="entry name" value="PLA2_B"/>
    <property type="match status" value="1"/>
</dbReference>
<evidence type="ECO:0000256" key="6">
    <source>
        <dbReference type="ARBA" id="ARBA00023098"/>
    </source>
</evidence>
<protein>
    <recommendedName>
        <fullName evidence="2 9">Lysophospholipase</fullName>
        <ecNumber evidence="2 9">3.1.1.5</ecNumber>
    </recommendedName>
</protein>
<dbReference type="PROSITE" id="PS51210">
    <property type="entry name" value="PLA2C"/>
    <property type="match status" value="1"/>
</dbReference>
<evidence type="ECO:0000256" key="8">
    <source>
        <dbReference type="PROSITE-ProRule" id="PRU00555"/>
    </source>
</evidence>
<dbReference type="GeneID" id="95981202"/>
<dbReference type="Proteomes" id="UP001565368">
    <property type="component" value="Unassembled WGS sequence"/>
</dbReference>
<evidence type="ECO:0000256" key="5">
    <source>
        <dbReference type="ARBA" id="ARBA00022963"/>
    </source>
</evidence>
<reference evidence="12 13" key="1">
    <citation type="submission" date="2023-08" db="EMBL/GenBank/DDBJ databases">
        <title>Annotated Genome Sequence of Vanrija albida AlHP1.</title>
        <authorList>
            <person name="Herzog R."/>
        </authorList>
    </citation>
    <scope>NUCLEOTIDE SEQUENCE [LARGE SCALE GENOMIC DNA]</scope>
    <source>
        <strain evidence="12 13">AlHP1</strain>
    </source>
</reference>
<evidence type="ECO:0000256" key="7">
    <source>
        <dbReference type="ARBA" id="ARBA00023180"/>
    </source>
</evidence>
<dbReference type="InterPro" id="IPR016035">
    <property type="entry name" value="Acyl_Trfase/lysoPLipase"/>
</dbReference>
<sequence>MKFLAAAVAAAALLSPARADIREEAQAALAAEVDAALAAHPEPAGLDRRADTKPTFQPWQVACPADLKLVREAAGGISDGEKAYLAQRSAQINTAVNNMMAAAGLPAPPRTPVIGLALSGGGYRAMINGLGMTMATMNQSDEAKNSGVGGWIDAVSYMAGLSGGSWATGSFVANGGPLPTDLVTNVWNLESNLVAPADGKVKFYSQLLTEVNAKKALGFPTQITDYWALALGEHLLPPKYRLGQIPGPNLTIDELPNAVPALQTQNAQLPIPIIIAAQRKINTSIIIENATYFEFNPFEFGSWAIGLDGQKTPGYFTPVQYMGTAANNGAPANTSSCWNGYDQLSFAMGTSSTLFNYAIVQLGKSNDTSGGGLISSILGDISKDKNDISQIPNPFANYTSPNFINPNANDQYLELVDGGETNQNVPLEPLLMPARNVDAILAFDNSADTDYSWPNGSSLWTTYNRAAGQNAGIRMPPVPSTNGFVNGGLNQRPVFFGCNNTDTPIVIYVPNYPWSFYSNSSTFTLAYENATALAQMESTMRALTLNGTVPTWPKCLACALTDRSFGYTAANRTAECAECFNTWCWNGVDDSSVPSAKYEPLMAKTPTFLVQNNLTSAAQTSGVSAAEATKTGKKDNAGRRTVNVGAGASAAAAVATVFGVVVGASALLL</sequence>
<feature type="transmembrane region" description="Helical" evidence="10">
    <location>
        <begin position="644"/>
        <end position="668"/>
    </location>
</feature>
<comment type="catalytic activity">
    <reaction evidence="9">
        <text>a 1-acyl-sn-glycero-3-phosphocholine + H2O = sn-glycerol 3-phosphocholine + a fatty acid + H(+)</text>
        <dbReference type="Rhea" id="RHEA:15177"/>
        <dbReference type="ChEBI" id="CHEBI:15377"/>
        <dbReference type="ChEBI" id="CHEBI:15378"/>
        <dbReference type="ChEBI" id="CHEBI:16870"/>
        <dbReference type="ChEBI" id="CHEBI:28868"/>
        <dbReference type="ChEBI" id="CHEBI:58168"/>
        <dbReference type="EC" id="3.1.1.5"/>
    </reaction>
</comment>
<keyword evidence="3 9" id="KW-0732">Signal</keyword>
<name>A0ABR3QCH0_9TREE</name>
<evidence type="ECO:0000256" key="3">
    <source>
        <dbReference type="ARBA" id="ARBA00022729"/>
    </source>
</evidence>
<feature type="signal peptide" evidence="9">
    <location>
        <begin position="1"/>
        <end position="19"/>
    </location>
</feature>
<comment type="similarity">
    <text evidence="1 9">Belongs to the lysophospholipase family.</text>
</comment>
<dbReference type="SMART" id="SM00022">
    <property type="entry name" value="PLAc"/>
    <property type="match status" value="1"/>
</dbReference>
<keyword evidence="5 8" id="KW-0442">Lipid degradation</keyword>
<evidence type="ECO:0000256" key="10">
    <source>
        <dbReference type="SAM" id="Phobius"/>
    </source>
</evidence>
<dbReference type="InterPro" id="IPR002642">
    <property type="entry name" value="LysoPLipase_cat_dom"/>
</dbReference>
<keyword evidence="10" id="KW-0472">Membrane</keyword>
<keyword evidence="10" id="KW-0812">Transmembrane</keyword>
<dbReference type="Gene3D" id="3.40.1090.10">
    <property type="entry name" value="Cytosolic phospholipase A2 catalytic domain"/>
    <property type="match status" value="1"/>
</dbReference>
<keyword evidence="13" id="KW-1185">Reference proteome</keyword>
<dbReference type="PANTHER" id="PTHR10728:SF33">
    <property type="entry name" value="LYSOPHOSPHOLIPASE 1-RELATED"/>
    <property type="match status" value="1"/>
</dbReference>
<evidence type="ECO:0000256" key="4">
    <source>
        <dbReference type="ARBA" id="ARBA00022801"/>
    </source>
</evidence>
<evidence type="ECO:0000313" key="12">
    <source>
        <dbReference type="EMBL" id="KAL1412414.1"/>
    </source>
</evidence>
<dbReference type="EC" id="3.1.1.5" evidence="2 9"/>
<proteinExistence type="inferred from homology"/>
<evidence type="ECO:0000256" key="1">
    <source>
        <dbReference type="ARBA" id="ARBA00008780"/>
    </source>
</evidence>
<dbReference type="RefSeq" id="XP_069212358.1">
    <property type="nucleotide sequence ID" value="XM_069348814.1"/>
</dbReference>
<keyword evidence="4 8" id="KW-0378">Hydrolase</keyword>